<dbReference type="InterPro" id="IPR001594">
    <property type="entry name" value="Palmitoyltrfase_DHHC"/>
</dbReference>
<dbReference type="AlphaFoldDB" id="A0ABD3MMM7"/>
<dbReference type="GO" id="GO:0012505">
    <property type="term" value="C:endomembrane system"/>
    <property type="evidence" value="ECO:0007669"/>
    <property type="project" value="UniProtKB-SubCell"/>
</dbReference>
<comment type="similarity">
    <text evidence="10">Belongs to the DHHC palmitoyltransferase family.</text>
</comment>
<evidence type="ECO:0000259" key="12">
    <source>
        <dbReference type="Pfam" id="PF01529"/>
    </source>
</evidence>
<dbReference type="PANTHER" id="PTHR22883:SF43">
    <property type="entry name" value="PALMITOYLTRANSFERASE APP"/>
    <property type="match status" value="1"/>
</dbReference>
<evidence type="ECO:0000256" key="8">
    <source>
        <dbReference type="ARBA" id="ARBA00023315"/>
    </source>
</evidence>
<comment type="caution">
    <text evidence="13">The sequence shown here is derived from an EMBL/GenBank/DDBJ whole genome shotgun (WGS) entry which is preliminary data.</text>
</comment>
<comment type="subcellular location">
    <subcellularLocation>
        <location evidence="1">Endomembrane system</location>
        <topology evidence="1">Multi-pass membrane protein</topology>
    </subcellularLocation>
</comment>
<reference evidence="13 14" key="1">
    <citation type="submission" date="2024-10" db="EMBL/GenBank/DDBJ databases">
        <title>Updated reference genomes for cyclostephanoid diatoms.</title>
        <authorList>
            <person name="Roberts W.R."/>
            <person name="Alverson A.J."/>
        </authorList>
    </citation>
    <scope>NUCLEOTIDE SEQUENCE [LARGE SCALE GENOMIC DNA]</scope>
    <source>
        <strain evidence="13 14">AJA276-08</strain>
    </source>
</reference>
<evidence type="ECO:0000256" key="3">
    <source>
        <dbReference type="ARBA" id="ARBA00022692"/>
    </source>
</evidence>
<feature type="transmembrane region" description="Helical" evidence="10">
    <location>
        <begin position="377"/>
        <end position="397"/>
    </location>
</feature>
<keyword evidence="3 10" id="KW-0812">Transmembrane</keyword>
<feature type="region of interest" description="Disordered" evidence="11">
    <location>
        <begin position="239"/>
        <end position="283"/>
    </location>
</feature>
<keyword evidence="2 10" id="KW-0808">Transferase</keyword>
<keyword evidence="14" id="KW-1185">Reference proteome</keyword>
<evidence type="ECO:0000256" key="1">
    <source>
        <dbReference type="ARBA" id="ARBA00004127"/>
    </source>
</evidence>
<feature type="transmembrane region" description="Helical" evidence="10">
    <location>
        <begin position="317"/>
        <end position="341"/>
    </location>
</feature>
<feature type="region of interest" description="Disordered" evidence="11">
    <location>
        <begin position="643"/>
        <end position="678"/>
    </location>
</feature>
<evidence type="ECO:0000256" key="2">
    <source>
        <dbReference type="ARBA" id="ARBA00022679"/>
    </source>
</evidence>
<feature type="compositionally biased region" description="Basic and acidic residues" evidence="11">
    <location>
        <begin position="88"/>
        <end position="99"/>
    </location>
</feature>
<dbReference type="PANTHER" id="PTHR22883">
    <property type="entry name" value="ZINC FINGER DHHC DOMAIN CONTAINING PROTEIN"/>
    <property type="match status" value="1"/>
</dbReference>
<dbReference type="PROSITE" id="PS50216">
    <property type="entry name" value="DHHC"/>
    <property type="match status" value="1"/>
</dbReference>
<feature type="compositionally biased region" description="Basic residues" evidence="11">
    <location>
        <begin position="68"/>
        <end position="81"/>
    </location>
</feature>
<name>A0ABD3MMM7_9STRA</name>
<feature type="compositionally biased region" description="Low complexity" evidence="11">
    <location>
        <begin position="37"/>
        <end position="50"/>
    </location>
</feature>
<keyword evidence="5 10" id="KW-0472">Membrane</keyword>
<evidence type="ECO:0000256" key="7">
    <source>
        <dbReference type="ARBA" id="ARBA00023288"/>
    </source>
</evidence>
<protein>
    <recommendedName>
        <fullName evidence="10">Palmitoyltransferase</fullName>
        <ecNumber evidence="10">2.3.1.225</ecNumber>
    </recommendedName>
</protein>
<feature type="region of interest" description="Disordered" evidence="11">
    <location>
        <begin position="161"/>
        <end position="203"/>
    </location>
</feature>
<dbReference type="EC" id="2.3.1.225" evidence="10"/>
<feature type="transmembrane region" description="Helical" evidence="10">
    <location>
        <begin position="571"/>
        <end position="594"/>
    </location>
</feature>
<evidence type="ECO:0000313" key="14">
    <source>
        <dbReference type="Proteomes" id="UP001530315"/>
    </source>
</evidence>
<evidence type="ECO:0000256" key="5">
    <source>
        <dbReference type="ARBA" id="ARBA00023136"/>
    </source>
</evidence>
<evidence type="ECO:0000313" key="13">
    <source>
        <dbReference type="EMBL" id="KAL3765028.1"/>
    </source>
</evidence>
<dbReference type="EMBL" id="JALLAZ020001759">
    <property type="protein sequence ID" value="KAL3765028.1"/>
    <property type="molecule type" value="Genomic_DNA"/>
</dbReference>
<evidence type="ECO:0000256" key="11">
    <source>
        <dbReference type="SAM" id="MobiDB-lite"/>
    </source>
</evidence>
<feature type="transmembrane region" description="Helical" evidence="10">
    <location>
        <begin position="480"/>
        <end position="502"/>
    </location>
</feature>
<evidence type="ECO:0000256" key="6">
    <source>
        <dbReference type="ARBA" id="ARBA00023139"/>
    </source>
</evidence>
<dbReference type="InterPro" id="IPR039859">
    <property type="entry name" value="PFA4/ZDH16/20/ERF2-like"/>
</dbReference>
<keyword evidence="6" id="KW-0564">Palmitate</keyword>
<evidence type="ECO:0000256" key="4">
    <source>
        <dbReference type="ARBA" id="ARBA00022989"/>
    </source>
</evidence>
<dbReference type="Pfam" id="PF01529">
    <property type="entry name" value="DHHC"/>
    <property type="match status" value="1"/>
</dbReference>
<keyword evidence="4 10" id="KW-1133">Transmembrane helix</keyword>
<keyword evidence="8 10" id="KW-0012">Acyltransferase</keyword>
<sequence>MASSTSNNDVAAAETSPLLRRERGYLSYVDLREAAAAAAAGTSESAAPSTTDDDGGGGGGDDAAAAAQRRRPWHKSGRRGPRIISSVADKDGCDRRRTNDIVCRPPSPPRGSGGVTPSDFYYNIPANPTVQRYYRFTSSKIAPFIALYKRPLETYADRNDGNVADGGIGNNDNNGSSTATRTQQQRRQQQQQPPPHNPQNETTGILTRSMVLPSHGTDPSGRWILVSVGGRTGWARRSELSLHRSTTPAGRDDHDGGGSSSTNIIRVPPSSNAPPRPSGEEPPTFKLARKFLVREGWMGNHVFLCDGKIMLGSDAQLFYITNAMLIIAMAIHFGIVVPHLMTYDDRVHPGDDAWSLSSSTSSDVRLRIMLNWTTHPFATFVAIVASASTFLSLWSCATTDPGIIPPVSSPVRPPPPRDSVPNGGTVPLGGPLGYRYCSTCNIHRPPRSKHCNSCNCCVSKFDHHCPWVGNCIGERNHRSFFLFLISVSVLTFVVTGSCLKVLCEVYREHAVAEERDDGTSLWNTGGEYHHPHRSNNSSDVVVVVPDRARHFQYEAALRTISELPVEVVMCLFALLCAWSLTSLTCFHALIITLAQTTNERVRGVYQYGGVHNPADEGCWRNWLGMCCARAPNSRLPRDFSAEVTLPPPPATSVDRDVANGVGKRADGGGPPPREESTLAVEETVWPGWQYSQGFNT</sequence>
<evidence type="ECO:0000256" key="9">
    <source>
        <dbReference type="ARBA" id="ARBA00048048"/>
    </source>
</evidence>
<dbReference type="GO" id="GO:0019706">
    <property type="term" value="F:protein-cysteine S-palmitoyltransferase activity"/>
    <property type="evidence" value="ECO:0007669"/>
    <property type="project" value="UniProtKB-EC"/>
</dbReference>
<proteinExistence type="inferred from homology"/>
<keyword evidence="7" id="KW-0449">Lipoprotein</keyword>
<comment type="catalytic activity">
    <reaction evidence="9 10">
        <text>L-cysteinyl-[protein] + hexadecanoyl-CoA = S-hexadecanoyl-L-cysteinyl-[protein] + CoA</text>
        <dbReference type="Rhea" id="RHEA:36683"/>
        <dbReference type="Rhea" id="RHEA-COMP:10131"/>
        <dbReference type="Rhea" id="RHEA-COMP:11032"/>
        <dbReference type="ChEBI" id="CHEBI:29950"/>
        <dbReference type="ChEBI" id="CHEBI:57287"/>
        <dbReference type="ChEBI" id="CHEBI:57379"/>
        <dbReference type="ChEBI" id="CHEBI:74151"/>
        <dbReference type="EC" id="2.3.1.225"/>
    </reaction>
</comment>
<feature type="compositionally biased region" description="Low complexity" evidence="11">
    <location>
        <begin position="170"/>
        <end position="191"/>
    </location>
</feature>
<feature type="domain" description="Palmitoyltransferase DHHC" evidence="12">
    <location>
        <begin position="435"/>
        <end position="602"/>
    </location>
</feature>
<comment type="domain">
    <text evidence="10">The DHHC domain is required for palmitoyltransferase activity.</text>
</comment>
<evidence type="ECO:0000256" key="10">
    <source>
        <dbReference type="RuleBase" id="RU079119"/>
    </source>
</evidence>
<feature type="region of interest" description="Disordered" evidence="11">
    <location>
        <begin position="37"/>
        <end position="118"/>
    </location>
</feature>
<dbReference type="Proteomes" id="UP001530315">
    <property type="component" value="Unassembled WGS sequence"/>
</dbReference>
<gene>
    <name evidence="13" type="ORF">ACHAW5_004287</name>
</gene>
<accession>A0ABD3MMM7</accession>
<organism evidence="13 14">
    <name type="scientific">Stephanodiscus triporus</name>
    <dbReference type="NCBI Taxonomy" id="2934178"/>
    <lineage>
        <taxon>Eukaryota</taxon>
        <taxon>Sar</taxon>
        <taxon>Stramenopiles</taxon>
        <taxon>Ochrophyta</taxon>
        <taxon>Bacillariophyta</taxon>
        <taxon>Coscinodiscophyceae</taxon>
        <taxon>Thalassiosirophycidae</taxon>
        <taxon>Stephanodiscales</taxon>
        <taxon>Stephanodiscaceae</taxon>
        <taxon>Stephanodiscus</taxon>
    </lineage>
</organism>